<evidence type="ECO:0000313" key="3">
    <source>
        <dbReference type="Proteomes" id="UP000192257"/>
    </source>
</evidence>
<dbReference type="AlphaFoldDB" id="A0A1X0NHL6"/>
<sequence length="259" mass="27450">MQVQEQEHPETVGKSREENDSESEGVLHHGPELKKEEHHTEVEVLSLGSSKGQEELTRVTSSNALPKEGGALGSGSSSAISRSPQTEKPLSEGEQTHTTAKGTDSSKDVDSMKRSPQAESANATDNRNVNDANSAQESEKTENVVSEVDKLQEGNGRTSVATDTPVRTTQSIGVNDAPATTESEDNDTSAATANTKNTYTELPNTTVNSPLPSPEPQISSNVASSLQNKPNVDSSVSPLWMHTAAPLLIVAALFSVTVY</sequence>
<feature type="compositionally biased region" description="Polar residues" evidence="1">
    <location>
        <begin position="155"/>
        <end position="181"/>
    </location>
</feature>
<feature type="region of interest" description="Disordered" evidence="1">
    <location>
        <begin position="1"/>
        <end position="233"/>
    </location>
</feature>
<accession>A0A1X0NHL6</accession>
<dbReference type="RefSeq" id="XP_028878320.1">
    <property type="nucleotide sequence ID" value="XM_029030409.1"/>
</dbReference>
<evidence type="ECO:0000256" key="1">
    <source>
        <dbReference type="SAM" id="MobiDB-lite"/>
    </source>
</evidence>
<feature type="compositionally biased region" description="Basic and acidic residues" evidence="1">
    <location>
        <begin position="1"/>
        <end position="18"/>
    </location>
</feature>
<dbReference type="GeneID" id="39990189"/>
<feature type="compositionally biased region" description="Polar residues" evidence="1">
    <location>
        <begin position="188"/>
        <end position="233"/>
    </location>
</feature>
<dbReference type="Proteomes" id="UP000192257">
    <property type="component" value="Unassembled WGS sequence"/>
</dbReference>
<protein>
    <submittedName>
        <fullName evidence="2">Uncharacterized protein</fullName>
    </submittedName>
</protein>
<comment type="caution">
    <text evidence="2">The sequence shown here is derived from an EMBL/GenBank/DDBJ whole genome shotgun (WGS) entry which is preliminary data.</text>
</comment>
<dbReference type="EMBL" id="NBCO01000047">
    <property type="protein sequence ID" value="ORC84254.1"/>
    <property type="molecule type" value="Genomic_DNA"/>
</dbReference>
<dbReference type="VEuPathDB" id="TriTrypDB:TM35_000471490"/>
<feature type="compositionally biased region" description="Basic and acidic residues" evidence="1">
    <location>
        <begin position="104"/>
        <end position="113"/>
    </location>
</feature>
<reference evidence="2 3" key="1">
    <citation type="submission" date="2017-03" db="EMBL/GenBank/DDBJ databases">
        <title>An alternative strategy for trypanosome survival in the mammalian bloodstream revealed through genome and transcriptome analysis of the ubiquitous bovine parasite Trypanosoma (Megatrypanum) theileri.</title>
        <authorList>
            <person name="Kelly S."/>
            <person name="Ivens A."/>
            <person name="Mott A."/>
            <person name="O'Neill E."/>
            <person name="Emms D."/>
            <person name="Macleod O."/>
            <person name="Voorheis P."/>
            <person name="Matthews J."/>
            <person name="Matthews K."/>
            <person name="Carrington M."/>
        </authorList>
    </citation>
    <scope>NUCLEOTIDE SEQUENCE [LARGE SCALE GENOMIC DNA]</scope>
    <source>
        <strain evidence="2">Edinburgh</strain>
    </source>
</reference>
<feature type="compositionally biased region" description="Low complexity" evidence="1">
    <location>
        <begin position="74"/>
        <end position="83"/>
    </location>
</feature>
<gene>
    <name evidence="2" type="ORF">TM35_000471490</name>
</gene>
<feature type="compositionally biased region" description="Basic and acidic residues" evidence="1">
    <location>
        <begin position="137"/>
        <end position="152"/>
    </location>
</feature>
<name>A0A1X0NHL6_9TRYP</name>
<feature type="compositionally biased region" description="Basic and acidic residues" evidence="1">
    <location>
        <begin position="25"/>
        <end position="42"/>
    </location>
</feature>
<organism evidence="2 3">
    <name type="scientific">Trypanosoma theileri</name>
    <dbReference type="NCBI Taxonomy" id="67003"/>
    <lineage>
        <taxon>Eukaryota</taxon>
        <taxon>Discoba</taxon>
        <taxon>Euglenozoa</taxon>
        <taxon>Kinetoplastea</taxon>
        <taxon>Metakinetoplastina</taxon>
        <taxon>Trypanosomatida</taxon>
        <taxon>Trypanosomatidae</taxon>
        <taxon>Trypanosoma</taxon>
    </lineage>
</organism>
<evidence type="ECO:0000313" key="2">
    <source>
        <dbReference type="EMBL" id="ORC84254.1"/>
    </source>
</evidence>
<feature type="compositionally biased region" description="Polar residues" evidence="1">
    <location>
        <begin position="117"/>
        <end position="136"/>
    </location>
</feature>
<proteinExistence type="predicted"/>
<keyword evidence="3" id="KW-1185">Reference proteome</keyword>